<evidence type="ECO:0000256" key="1">
    <source>
        <dbReference type="ARBA" id="ARBA00022679"/>
    </source>
</evidence>
<dbReference type="EMBL" id="JAUJQL010000010">
    <property type="protein sequence ID" value="MDN7525150.1"/>
    <property type="molecule type" value="Genomic_DNA"/>
</dbReference>
<organism evidence="4 5">
    <name type="scientific">Burkholderia orbicola</name>
    <dbReference type="NCBI Taxonomy" id="2978683"/>
    <lineage>
        <taxon>Bacteria</taxon>
        <taxon>Pseudomonadati</taxon>
        <taxon>Pseudomonadota</taxon>
        <taxon>Betaproteobacteria</taxon>
        <taxon>Burkholderiales</taxon>
        <taxon>Burkholderiaceae</taxon>
        <taxon>Burkholderia</taxon>
        <taxon>Burkholderia cepacia complex</taxon>
    </lineage>
</organism>
<dbReference type="PROSITE" id="PS51186">
    <property type="entry name" value="GNAT"/>
    <property type="match status" value="1"/>
</dbReference>
<name>A0ABT8NU92_9BURK</name>
<keyword evidence="2" id="KW-0012">Acyltransferase</keyword>
<dbReference type="Pfam" id="PF00583">
    <property type="entry name" value="Acetyltransf_1"/>
    <property type="match status" value="1"/>
</dbReference>
<evidence type="ECO:0000313" key="4">
    <source>
        <dbReference type="EMBL" id="MDN7525150.1"/>
    </source>
</evidence>
<accession>A0ABT8NU92</accession>
<gene>
    <name evidence="4" type="ORF">QZM70_19570</name>
</gene>
<dbReference type="InterPro" id="IPR050832">
    <property type="entry name" value="Bact_Acetyltransf"/>
</dbReference>
<comment type="caution">
    <text evidence="4">The sequence shown here is derived from an EMBL/GenBank/DDBJ whole genome shotgun (WGS) entry which is preliminary data.</text>
</comment>
<dbReference type="Proteomes" id="UP001172217">
    <property type="component" value="Unassembled WGS sequence"/>
</dbReference>
<evidence type="ECO:0000259" key="3">
    <source>
        <dbReference type="PROSITE" id="PS51186"/>
    </source>
</evidence>
<evidence type="ECO:0000313" key="5">
    <source>
        <dbReference type="Proteomes" id="UP001172217"/>
    </source>
</evidence>
<evidence type="ECO:0000256" key="2">
    <source>
        <dbReference type="ARBA" id="ARBA00023315"/>
    </source>
</evidence>
<sequence length="228" mass="25373">MVLQGRSIPTTGEGVGIFFARVAISRRRAPAKCISQSTVYFATTHVDRENLQKELLPMPVTRTTLRAATPHDANHIARLHTLSWQTAYSHILPASYLSDEVPTEHAVRWRKYFDRNENEWGLVLIAESNGEPVGFVSAERPVDPALGVLLDCLHVHPSHHGGGTGKRMIEAVRAWARSIGVDKVHLQVLEGNVRAIGFYEHNGWQLAGVETSRIGRTEVTDRIYAIQA</sequence>
<dbReference type="SUPFAM" id="SSF55729">
    <property type="entry name" value="Acyl-CoA N-acyltransferases (Nat)"/>
    <property type="match status" value="1"/>
</dbReference>
<proteinExistence type="predicted"/>
<dbReference type="CDD" id="cd04301">
    <property type="entry name" value="NAT_SF"/>
    <property type="match status" value="1"/>
</dbReference>
<reference evidence="4" key="1">
    <citation type="submission" date="2023-07" db="EMBL/GenBank/DDBJ databases">
        <title>A collection of bacterial strains from the Burkholderia cepacia Research Laboratory and Repository.</title>
        <authorList>
            <person name="Lipuma J."/>
            <person name="Spilker T."/>
            <person name="Caverly L."/>
        </authorList>
    </citation>
    <scope>NUCLEOTIDE SEQUENCE</scope>
    <source>
        <strain evidence="4">AU45194</strain>
    </source>
</reference>
<dbReference type="InterPro" id="IPR016181">
    <property type="entry name" value="Acyl_CoA_acyltransferase"/>
</dbReference>
<keyword evidence="1" id="KW-0808">Transferase</keyword>
<keyword evidence="5" id="KW-1185">Reference proteome</keyword>
<dbReference type="PANTHER" id="PTHR43877">
    <property type="entry name" value="AMINOALKYLPHOSPHONATE N-ACETYLTRANSFERASE-RELATED-RELATED"/>
    <property type="match status" value="1"/>
</dbReference>
<dbReference type="InterPro" id="IPR000182">
    <property type="entry name" value="GNAT_dom"/>
</dbReference>
<protein>
    <submittedName>
        <fullName evidence="4">GNAT family N-acetyltransferase</fullName>
    </submittedName>
</protein>
<feature type="domain" description="N-acetyltransferase" evidence="3">
    <location>
        <begin position="63"/>
        <end position="226"/>
    </location>
</feature>
<dbReference type="Gene3D" id="3.40.630.30">
    <property type="match status" value="1"/>
</dbReference>